<comment type="function">
    <text evidence="6">Catalyzes the reduction of dTDP-6-deoxy-L-lyxo-4-hexulose to yield dTDP-L-rhamnose.</text>
</comment>
<keyword evidence="6 8" id="KW-0560">Oxidoreductase</keyword>
<comment type="catalytic activity">
    <reaction evidence="5 6">
        <text>dTDP-beta-L-rhamnose + NADP(+) = dTDP-4-dehydro-beta-L-rhamnose + NADPH + H(+)</text>
        <dbReference type="Rhea" id="RHEA:21796"/>
        <dbReference type="ChEBI" id="CHEBI:15378"/>
        <dbReference type="ChEBI" id="CHEBI:57510"/>
        <dbReference type="ChEBI" id="CHEBI:57783"/>
        <dbReference type="ChEBI" id="CHEBI:58349"/>
        <dbReference type="ChEBI" id="CHEBI:62830"/>
        <dbReference type="EC" id="1.1.1.133"/>
    </reaction>
</comment>
<keyword evidence="6" id="KW-0521">NADP</keyword>
<comment type="similarity">
    <text evidence="2 6">Belongs to the dTDP-4-dehydrorhamnose reductase family.</text>
</comment>
<dbReference type="InterPro" id="IPR005913">
    <property type="entry name" value="dTDP_dehydrorham_reduct"/>
</dbReference>
<dbReference type="InterPro" id="IPR029903">
    <property type="entry name" value="RmlD-like-bd"/>
</dbReference>
<feature type="domain" description="RmlD-like substrate binding" evidence="7">
    <location>
        <begin position="1"/>
        <end position="287"/>
    </location>
</feature>
<dbReference type="InterPro" id="IPR036291">
    <property type="entry name" value="NAD(P)-bd_dom_sf"/>
</dbReference>
<dbReference type="CDD" id="cd05254">
    <property type="entry name" value="dTDP_HR_like_SDR_e"/>
    <property type="match status" value="1"/>
</dbReference>
<dbReference type="Pfam" id="PF04321">
    <property type="entry name" value="RmlD_sub_bind"/>
    <property type="match status" value="1"/>
</dbReference>
<organism evidence="8 9">
    <name type="scientific">Mycoplana ramosa</name>
    <name type="common">Mycoplana bullata</name>
    <dbReference type="NCBI Taxonomy" id="40837"/>
    <lineage>
        <taxon>Bacteria</taxon>
        <taxon>Pseudomonadati</taxon>
        <taxon>Pseudomonadota</taxon>
        <taxon>Alphaproteobacteria</taxon>
        <taxon>Hyphomicrobiales</taxon>
        <taxon>Rhizobiaceae</taxon>
        <taxon>Mycoplana</taxon>
    </lineage>
</organism>
<dbReference type="NCBIfam" id="TIGR01214">
    <property type="entry name" value="rmlD"/>
    <property type="match status" value="1"/>
</dbReference>
<dbReference type="PANTHER" id="PTHR10491">
    <property type="entry name" value="DTDP-4-DEHYDRORHAMNOSE REDUCTASE"/>
    <property type="match status" value="1"/>
</dbReference>
<dbReference type="RefSeq" id="WP_374840237.1">
    <property type="nucleotide sequence ID" value="NZ_JBHEEW010000014.1"/>
</dbReference>
<evidence type="ECO:0000256" key="1">
    <source>
        <dbReference type="ARBA" id="ARBA00004781"/>
    </source>
</evidence>
<dbReference type="Gene3D" id="3.90.25.10">
    <property type="entry name" value="UDP-galactose 4-epimerase, domain 1"/>
    <property type="match status" value="1"/>
</dbReference>
<name>A0ABW3Z1Y3_MYCRA</name>
<evidence type="ECO:0000256" key="5">
    <source>
        <dbReference type="ARBA" id="ARBA00048200"/>
    </source>
</evidence>
<evidence type="ECO:0000256" key="6">
    <source>
        <dbReference type="RuleBase" id="RU364082"/>
    </source>
</evidence>
<proteinExistence type="inferred from homology"/>
<dbReference type="EMBL" id="JBHTNF010000015">
    <property type="protein sequence ID" value="MFD1329868.1"/>
    <property type="molecule type" value="Genomic_DNA"/>
</dbReference>
<gene>
    <name evidence="8" type="primary">rfbD</name>
    <name evidence="8" type="ORF">ACFQ33_18405</name>
</gene>
<keyword evidence="9" id="KW-1185">Reference proteome</keyword>
<comment type="pathway">
    <text evidence="1 6">Carbohydrate biosynthesis; dTDP-L-rhamnose biosynthesis.</text>
</comment>
<evidence type="ECO:0000256" key="2">
    <source>
        <dbReference type="ARBA" id="ARBA00010944"/>
    </source>
</evidence>
<dbReference type="SUPFAM" id="SSF51735">
    <property type="entry name" value="NAD(P)-binding Rossmann-fold domains"/>
    <property type="match status" value="1"/>
</dbReference>
<protein>
    <recommendedName>
        <fullName evidence="4 6">dTDP-4-dehydrorhamnose reductase</fullName>
        <ecNumber evidence="3 6">1.1.1.133</ecNumber>
    </recommendedName>
</protein>
<dbReference type="Gene3D" id="3.40.50.720">
    <property type="entry name" value="NAD(P)-binding Rossmann-like Domain"/>
    <property type="match status" value="1"/>
</dbReference>
<dbReference type="GO" id="GO:0008831">
    <property type="term" value="F:dTDP-4-dehydrorhamnose reductase activity"/>
    <property type="evidence" value="ECO:0007669"/>
    <property type="project" value="UniProtKB-EC"/>
</dbReference>
<sequence length="307" mass="32493">MRIAVTGTKGQIALALMERAGALLGVEVVALGRPELDLARPETIWPALASVRPRLVVSAAAYTAVDRAEGEPTLAHRINATGAGAVAEAAFRLGVPIIHLSTDYVFDGKKQGGYRETDAPAPLNVYGASKLAGEIAVAAAAPRHLILRTSWVYSPFGTNFVKTMLRLASVRKEIAIVADQCGNPSSALDIADAILRAAVAMDEGPACGIYHLAGTGTTSWADFARHVFSSSRARGGPWAEVRDITATEFAAQAARPLNTQLSTTKFAATFGWTMPPWQQSLDEVVGRIVQDDAGWHTPTPLPCAAIR</sequence>
<evidence type="ECO:0000259" key="7">
    <source>
        <dbReference type="Pfam" id="PF04321"/>
    </source>
</evidence>
<evidence type="ECO:0000313" key="9">
    <source>
        <dbReference type="Proteomes" id="UP001597173"/>
    </source>
</evidence>
<evidence type="ECO:0000313" key="8">
    <source>
        <dbReference type="EMBL" id="MFD1329868.1"/>
    </source>
</evidence>
<comment type="cofactor">
    <cofactor evidence="6">
        <name>Mg(2+)</name>
        <dbReference type="ChEBI" id="CHEBI:18420"/>
    </cofactor>
    <text evidence="6">Binds 1 Mg(2+) ion per monomer.</text>
</comment>
<dbReference type="EC" id="1.1.1.133" evidence="3 6"/>
<dbReference type="Proteomes" id="UP001597173">
    <property type="component" value="Unassembled WGS sequence"/>
</dbReference>
<reference evidence="9" key="1">
    <citation type="journal article" date="2019" name="Int. J. Syst. Evol. Microbiol.">
        <title>The Global Catalogue of Microorganisms (GCM) 10K type strain sequencing project: providing services to taxonomists for standard genome sequencing and annotation.</title>
        <authorList>
            <consortium name="The Broad Institute Genomics Platform"/>
            <consortium name="The Broad Institute Genome Sequencing Center for Infectious Disease"/>
            <person name="Wu L."/>
            <person name="Ma J."/>
        </authorList>
    </citation>
    <scope>NUCLEOTIDE SEQUENCE [LARGE SCALE GENOMIC DNA]</scope>
    <source>
        <strain evidence="9">CCUG 55609</strain>
    </source>
</reference>
<accession>A0ABW3Z1Y3</accession>
<evidence type="ECO:0000256" key="4">
    <source>
        <dbReference type="ARBA" id="ARBA00017099"/>
    </source>
</evidence>
<comment type="caution">
    <text evidence="8">The sequence shown here is derived from an EMBL/GenBank/DDBJ whole genome shotgun (WGS) entry which is preliminary data.</text>
</comment>
<dbReference type="PANTHER" id="PTHR10491:SF4">
    <property type="entry name" value="METHIONINE ADENOSYLTRANSFERASE 2 SUBUNIT BETA"/>
    <property type="match status" value="1"/>
</dbReference>
<evidence type="ECO:0000256" key="3">
    <source>
        <dbReference type="ARBA" id="ARBA00012929"/>
    </source>
</evidence>